<dbReference type="Proteomes" id="UP000799640">
    <property type="component" value="Unassembled WGS sequence"/>
</dbReference>
<dbReference type="Gene3D" id="3.40.50.1820">
    <property type="entry name" value="alpha/beta hydrolase"/>
    <property type="match status" value="1"/>
</dbReference>
<dbReference type="SUPFAM" id="SSF53474">
    <property type="entry name" value="alpha/beta-Hydrolases"/>
    <property type="match status" value="1"/>
</dbReference>
<accession>A0A6G1HJM1</accession>
<dbReference type="OrthoDB" id="2141514at2759"/>
<dbReference type="InterPro" id="IPR029058">
    <property type="entry name" value="AB_hydrolase_fold"/>
</dbReference>
<organism evidence="1 2">
    <name type="scientific">Trichodelitschia bisporula</name>
    <dbReference type="NCBI Taxonomy" id="703511"/>
    <lineage>
        <taxon>Eukaryota</taxon>
        <taxon>Fungi</taxon>
        <taxon>Dikarya</taxon>
        <taxon>Ascomycota</taxon>
        <taxon>Pezizomycotina</taxon>
        <taxon>Dothideomycetes</taxon>
        <taxon>Dothideomycetes incertae sedis</taxon>
        <taxon>Phaeotrichales</taxon>
        <taxon>Phaeotrichaceae</taxon>
        <taxon>Trichodelitschia</taxon>
    </lineage>
</organism>
<reference evidence="1" key="1">
    <citation type="journal article" date="2020" name="Stud. Mycol.">
        <title>101 Dothideomycetes genomes: a test case for predicting lifestyles and emergence of pathogens.</title>
        <authorList>
            <person name="Haridas S."/>
            <person name="Albert R."/>
            <person name="Binder M."/>
            <person name="Bloem J."/>
            <person name="Labutti K."/>
            <person name="Salamov A."/>
            <person name="Andreopoulos B."/>
            <person name="Baker S."/>
            <person name="Barry K."/>
            <person name="Bills G."/>
            <person name="Bluhm B."/>
            <person name="Cannon C."/>
            <person name="Castanera R."/>
            <person name="Culley D."/>
            <person name="Daum C."/>
            <person name="Ezra D."/>
            <person name="Gonzalez J."/>
            <person name="Henrissat B."/>
            <person name="Kuo A."/>
            <person name="Liang C."/>
            <person name="Lipzen A."/>
            <person name="Lutzoni F."/>
            <person name="Magnuson J."/>
            <person name="Mondo S."/>
            <person name="Nolan M."/>
            <person name="Ohm R."/>
            <person name="Pangilinan J."/>
            <person name="Park H.-J."/>
            <person name="Ramirez L."/>
            <person name="Alfaro M."/>
            <person name="Sun H."/>
            <person name="Tritt A."/>
            <person name="Yoshinaga Y."/>
            <person name="Zwiers L.-H."/>
            <person name="Turgeon B."/>
            <person name="Goodwin S."/>
            <person name="Spatafora J."/>
            <person name="Crous P."/>
            <person name="Grigoriev I."/>
        </authorList>
    </citation>
    <scope>NUCLEOTIDE SEQUENCE</scope>
    <source>
        <strain evidence="1">CBS 262.69</strain>
    </source>
</reference>
<sequence length="254" mass="26499">YYAIDSLPQHTIYAPKTITPGLKIPVLVWGNGGCLNVGTIMAPFLIQLASQGVLVIANGPPADPNAAGTFASFGAAGQAKPTAMGDSLTWVAANAGKGNWTHVDGTRIAAAGQSCGGGDVYRVATDPRVSVLGIFNSGTMGGLVQGKVEGFAKPIFYFLGGPSDIAYKNGKGDYAKLAPEVVSWLGNWAKTGHGGTYNEMNGGEYGVAASRWVNWVLRGDTSQAAWFTSGGAEKDGWTEVTHRNMDKFKAPAKI</sequence>
<keyword evidence="2" id="KW-1185">Reference proteome</keyword>
<protein>
    <recommendedName>
        <fullName evidence="3">Alpha/beta-hydrolase</fullName>
    </recommendedName>
</protein>
<evidence type="ECO:0000313" key="1">
    <source>
        <dbReference type="EMBL" id="KAF2396091.1"/>
    </source>
</evidence>
<name>A0A6G1HJM1_9PEZI</name>
<proteinExistence type="predicted"/>
<evidence type="ECO:0000313" key="2">
    <source>
        <dbReference type="Proteomes" id="UP000799640"/>
    </source>
</evidence>
<dbReference type="EMBL" id="ML996708">
    <property type="protein sequence ID" value="KAF2396091.1"/>
    <property type="molecule type" value="Genomic_DNA"/>
</dbReference>
<gene>
    <name evidence="1" type="ORF">EJ06DRAFT_483978</name>
</gene>
<feature type="non-terminal residue" evidence="1">
    <location>
        <position position="1"/>
    </location>
</feature>
<evidence type="ECO:0008006" key="3">
    <source>
        <dbReference type="Google" id="ProtNLM"/>
    </source>
</evidence>
<dbReference type="AlphaFoldDB" id="A0A6G1HJM1"/>